<reference evidence="3 4" key="1">
    <citation type="submission" date="2016-01" db="EMBL/GenBank/DDBJ databases">
        <authorList>
            <person name="Peeters C."/>
        </authorList>
    </citation>
    <scope>NUCLEOTIDE SEQUENCE [LARGE SCALE GENOMIC DNA]</scope>
    <source>
        <strain evidence="3">LMG 29315</strain>
    </source>
</reference>
<dbReference type="InterPro" id="IPR000160">
    <property type="entry name" value="GGDEF_dom"/>
</dbReference>
<dbReference type="SUPFAM" id="SSF141868">
    <property type="entry name" value="EAL domain-like"/>
    <property type="match status" value="1"/>
</dbReference>
<evidence type="ECO:0000313" key="3">
    <source>
        <dbReference type="EMBL" id="SAL19923.1"/>
    </source>
</evidence>
<dbReference type="Gene3D" id="3.30.70.270">
    <property type="match status" value="1"/>
</dbReference>
<dbReference type="PROSITE" id="PS50883">
    <property type="entry name" value="EAL"/>
    <property type="match status" value="1"/>
</dbReference>
<dbReference type="InterPro" id="IPR043128">
    <property type="entry name" value="Rev_trsase/Diguanyl_cyclase"/>
</dbReference>
<accession>A0A658QTF9</accession>
<dbReference type="Proteomes" id="UP000198263">
    <property type="component" value="Unassembled WGS sequence"/>
</dbReference>
<dbReference type="Pfam" id="PF00990">
    <property type="entry name" value="GGDEF"/>
    <property type="match status" value="1"/>
</dbReference>
<dbReference type="Gene3D" id="3.20.20.450">
    <property type="entry name" value="EAL domain"/>
    <property type="match status" value="1"/>
</dbReference>
<dbReference type="SMART" id="SM00052">
    <property type="entry name" value="EAL"/>
    <property type="match status" value="1"/>
</dbReference>
<dbReference type="NCBIfam" id="TIGR00254">
    <property type="entry name" value="GGDEF"/>
    <property type="match status" value="1"/>
</dbReference>
<dbReference type="SUPFAM" id="SSF55073">
    <property type="entry name" value="Nucleotide cyclase"/>
    <property type="match status" value="1"/>
</dbReference>
<name>A0A658QTF9_9BURK</name>
<dbReference type="PANTHER" id="PTHR44757:SF2">
    <property type="entry name" value="BIOFILM ARCHITECTURE MAINTENANCE PROTEIN MBAA"/>
    <property type="match status" value="1"/>
</dbReference>
<evidence type="ECO:0000313" key="4">
    <source>
        <dbReference type="Proteomes" id="UP000198263"/>
    </source>
</evidence>
<dbReference type="AlphaFoldDB" id="A0A658QTF9"/>
<dbReference type="OrthoDB" id="9804951at2"/>
<gene>
    <name evidence="3" type="ORF">AWB72_01272</name>
</gene>
<dbReference type="InterPro" id="IPR029787">
    <property type="entry name" value="Nucleotide_cyclase"/>
</dbReference>
<dbReference type="PROSITE" id="PS50887">
    <property type="entry name" value="GGDEF"/>
    <property type="match status" value="1"/>
</dbReference>
<dbReference type="SMART" id="SM00267">
    <property type="entry name" value="GGDEF"/>
    <property type="match status" value="1"/>
</dbReference>
<dbReference type="CDD" id="cd01948">
    <property type="entry name" value="EAL"/>
    <property type="match status" value="1"/>
</dbReference>
<dbReference type="InterPro" id="IPR052155">
    <property type="entry name" value="Biofilm_reg_signaling"/>
</dbReference>
<dbReference type="CDD" id="cd01949">
    <property type="entry name" value="GGDEF"/>
    <property type="match status" value="1"/>
</dbReference>
<evidence type="ECO:0000259" key="1">
    <source>
        <dbReference type="PROSITE" id="PS50883"/>
    </source>
</evidence>
<feature type="domain" description="EAL" evidence="1">
    <location>
        <begin position="386"/>
        <end position="636"/>
    </location>
</feature>
<dbReference type="RefSeq" id="WP_052449724.1">
    <property type="nucleotide sequence ID" value="NZ_FCNV02000002.1"/>
</dbReference>
<keyword evidence="4" id="KW-1185">Reference proteome</keyword>
<dbReference type="InterPro" id="IPR001633">
    <property type="entry name" value="EAL_dom"/>
</dbReference>
<sequence length="646" mass="70908">MTFLPFFRQLRSLASIPRDNAPLLIAQFEAFRHQMPLMYLVLIANTWALAVTHFAIAPTWLSVYVPCAFTVIGVQRLWRWTRAERRQTSADTAERALSRATWLAAGLTIVFTAWALSLVRYGGPYAQAHVAFYMAITVIGVMFSLMHLRAAAIIVAVTINGAFFGYFVLYGNSVFRAVSVNVVLVSGAILVILMKNHRDFTRMVEARAENERLAHLDSLTGLPNRRSFFHELDATYAAAVARRKMLAVGIVDLDGLKPVNDTHGHAIGDRVLSQVGERLARLVTPQLRLARLGGDEFGLLVVDIISTEALTALGEHVCRMLREPFIAGDVNIQISASLGFAVYPAHCATAAELYEFADYALYSGKRNRRGSAVLFSADHHAAIRRSALVEQALQMADLERELTVAFQPIVHVATGRVHGFEALARWTNPSLGSVPPDEFILVAERAGIVSDLTFILLRKALSTALRWPHPVRLSFNLSTLDLASPETVSDILTLVADSGFDPSRLDFEITETAIVREFKAIQSAASRLRALGCGVSLDDFGVGYSSLSYLHTLPLTKIKIDRSFVRGMHAVRTSYKIVKSLLALGRDMGVETIVEGVETEDELRALESAGGELSQGFLFSKPVEPEETYALVEVGLLPGRGSANVS</sequence>
<dbReference type="EMBL" id="FCNV02000002">
    <property type="protein sequence ID" value="SAL19923.1"/>
    <property type="molecule type" value="Genomic_DNA"/>
</dbReference>
<organism evidence="3 4">
    <name type="scientific">Caballeronia concitans</name>
    <dbReference type="NCBI Taxonomy" id="1777133"/>
    <lineage>
        <taxon>Bacteria</taxon>
        <taxon>Pseudomonadati</taxon>
        <taxon>Pseudomonadota</taxon>
        <taxon>Betaproteobacteria</taxon>
        <taxon>Burkholderiales</taxon>
        <taxon>Burkholderiaceae</taxon>
        <taxon>Caballeronia</taxon>
    </lineage>
</organism>
<dbReference type="InterPro" id="IPR035919">
    <property type="entry name" value="EAL_sf"/>
</dbReference>
<dbReference type="Pfam" id="PF00563">
    <property type="entry name" value="EAL"/>
    <property type="match status" value="1"/>
</dbReference>
<proteinExistence type="predicted"/>
<feature type="domain" description="GGDEF" evidence="2">
    <location>
        <begin position="244"/>
        <end position="377"/>
    </location>
</feature>
<dbReference type="PANTHER" id="PTHR44757">
    <property type="entry name" value="DIGUANYLATE CYCLASE DGCP"/>
    <property type="match status" value="1"/>
</dbReference>
<evidence type="ECO:0000259" key="2">
    <source>
        <dbReference type="PROSITE" id="PS50887"/>
    </source>
</evidence>
<protein>
    <submittedName>
        <fullName evidence="3">Diguanylate cyclase/phosphodiesterase</fullName>
    </submittedName>
</protein>
<comment type="caution">
    <text evidence="3">The sequence shown here is derived from an EMBL/GenBank/DDBJ whole genome shotgun (WGS) entry which is preliminary data.</text>
</comment>